<dbReference type="SUPFAM" id="SSF54909">
    <property type="entry name" value="Dimeric alpha+beta barrel"/>
    <property type="match status" value="1"/>
</dbReference>
<proteinExistence type="predicted"/>
<dbReference type="Proteomes" id="UP000003987">
    <property type="component" value="Unassembled WGS sequence"/>
</dbReference>
<keyword evidence="2" id="KW-1185">Reference proteome</keyword>
<protein>
    <recommendedName>
        <fullName evidence="3">ABM domain-containing protein</fullName>
    </recommendedName>
</protein>
<dbReference type="EMBL" id="GG698802">
    <property type="protein sequence ID" value="EEU30596.1"/>
    <property type="molecule type" value="Genomic_DNA"/>
</dbReference>
<evidence type="ECO:0008006" key="3">
    <source>
        <dbReference type="Google" id="ProtNLM"/>
    </source>
</evidence>
<dbReference type="Gene3D" id="3.30.70.100">
    <property type="match status" value="1"/>
</dbReference>
<evidence type="ECO:0000313" key="1">
    <source>
        <dbReference type="EMBL" id="EEU30596.1"/>
    </source>
</evidence>
<sequence length="146" mass="16807">MNGMIKVINYALGSKSYFDDEIKANPDRRFVMAENLTTEDNYILMDLSDQPSIFGSSIKLETTHHVGDDSFDGFFFLQAFDLAKETRAMLKKVGPHVLDETYDQFKDQMSGGYFATRMDHPQTLVMLTVWKTEDDLKKWLKSPVYA</sequence>
<dbReference type="InterPro" id="IPR011008">
    <property type="entry name" value="Dimeric_a/b-barrel"/>
</dbReference>
<reference evidence="1 2" key="1">
    <citation type="submission" date="2009-06" db="EMBL/GenBank/DDBJ databases">
        <title>The Genome Sequence of Lactobacillus coleohominis strain 101-4-CHN.</title>
        <authorList>
            <consortium name="The Broad Institute Genome Sequencing Platform"/>
            <person name="Ward D."/>
            <person name="Young S.K."/>
            <person name="Zeng Q."/>
            <person name="Koehrsen M."/>
            <person name="Alvarado L."/>
            <person name="Berlin A."/>
            <person name="Borenstein D."/>
            <person name="Chen Z."/>
            <person name="Engels R."/>
            <person name="Freedman E."/>
            <person name="Gellesch M."/>
            <person name="Goldberg J."/>
            <person name="Griggs A."/>
            <person name="Gujja S."/>
            <person name="Heiman D."/>
            <person name="Hepburn T."/>
            <person name="Howarth C."/>
            <person name="Jen D."/>
            <person name="Larson L."/>
            <person name="Lewis B."/>
            <person name="Mehta T."/>
            <person name="Park D."/>
            <person name="Pearson M."/>
            <person name="Roberts A."/>
            <person name="Saif S."/>
            <person name="Shea T."/>
            <person name="Shenoy N."/>
            <person name="Sisk P."/>
            <person name="Stolte C."/>
            <person name="Sykes S."/>
            <person name="Walk T."/>
            <person name="White J."/>
            <person name="Yandava C."/>
            <person name="Liu Y."/>
            <person name="Xu Q."/>
            <person name="Lander E."/>
            <person name="Nusbaum C."/>
            <person name="Galagan J."/>
            <person name="Birren B."/>
        </authorList>
    </citation>
    <scope>NUCLEOTIDE SEQUENCE [LARGE SCALE GENOMIC DNA]</scope>
    <source>
        <strain evidence="1 2">101-4-CHN</strain>
    </source>
</reference>
<gene>
    <name evidence="1" type="ORF">HMPREF0501_00001</name>
</gene>
<name>C7XTB6_9LACO</name>
<dbReference type="STRING" id="575594.HMPREF0501_00001"/>
<evidence type="ECO:0000313" key="2">
    <source>
        <dbReference type="Proteomes" id="UP000003987"/>
    </source>
</evidence>
<dbReference type="AlphaFoldDB" id="C7XTB6"/>
<organism evidence="1 2">
    <name type="scientific">Limosilactobacillus coleohominis 101-4-CHN</name>
    <dbReference type="NCBI Taxonomy" id="575594"/>
    <lineage>
        <taxon>Bacteria</taxon>
        <taxon>Bacillati</taxon>
        <taxon>Bacillota</taxon>
        <taxon>Bacilli</taxon>
        <taxon>Lactobacillales</taxon>
        <taxon>Lactobacillaceae</taxon>
        <taxon>Limosilactobacillus</taxon>
    </lineage>
</organism>
<dbReference type="HOGENOM" id="CLU_1775046_0_0_9"/>
<accession>C7XTB6</accession>